<dbReference type="SUPFAM" id="SSF54913">
    <property type="entry name" value="GlnB-like"/>
    <property type="match status" value="1"/>
</dbReference>
<dbReference type="PANTHER" id="PTHR23419:SF8">
    <property type="entry name" value="FI09726P"/>
    <property type="match status" value="1"/>
</dbReference>
<dbReference type="AlphaFoldDB" id="A0A7C2K141"/>
<gene>
    <name evidence="2" type="ORF">ENQ77_02665</name>
    <name evidence="3" type="ORF">ENU66_05005</name>
</gene>
<organism evidence="2">
    <name type="scientific">candidate division WOR-3 bacterium</name>
    <dbReference type="NCBI Taxonomy" id="2052148"/>
    <lineage>
        <taxon>Bacteria</taxon>
        <taxon>Bacteria division WOR-3</taxon>
    </lineage>
</organism>
<evidence type="ECO:0000256" key="1">
    <source>
        <dbReference type="ARBA" id="ARBA00010169"/>
    </source>
</evidence>
<dbReference type="GO" id="GO:0010038">
    <property type="term" value="P:response to metal ion"/>
    <property type="evidence" value="ECO:0007669"/>
    <property type="project" value="InterPro"/>
</dbReference>
<dbReference type="EMBL" id="DSOL01000076">
    <property type="protein sequence ID" value="HEN27568.1"/>
    <property type="molecule type" value="Genomic_DNA"/>
</dbReference>
<dbReference type="Gene3D" id="3.30.70.120">
    <property type="match status" value="1"/>
</dbReference>
<protein>
    <submittedName>
        <fullName evidence="2">Divalent-cation tolerance protein CutA</fullName>
    </submittedName>
</protein>
<dbReference type="InterPro" id="IPR015867">
    <property type="entry name" value="N-reg_PII/ATP_PRibTrfase_C"/>
</dbReference>
<name>A0A7C2K141_UNCW3</name>
<dbReference type="PANTHER" id="PTHR23419">
    <property type="entry name" value="DIVALENT CATION TOLERANCE CUTA-RELATED"/>
    <property type="match status" value="1"/>
</dbReference>
<evidence type="ECO:0000313" key="3">
    <source>
        <dbReference type="EMBL" id="HGL17665.1"/>
    </source>
</evidence>
<proteinExistence type="inferred from homology"/>
<accession>A0A7C2K141</accession>
<evidence type="ECO:0000313" key="2">
    <source>
        <dbReference type="EMBL" id="HEN27568.1"/>
    </source>
</evidence>
<dbReference type="EMBL" id="DTDJ01000032">
    <property type="protein sequence ID" value="HGL17665.1"/>
    <property type="molecule type" value="Genomic_DNA"/>
</dbReference>
<dbReference type="InterPro" id="IPR004323">
    <property type="entry name" value="Ion_tolerance_CutA"/>
</dbReference>
<dbReference type="InterPro" id="IPR011322">
    <property type="entry name" value="N-reg_PII-like_a/b"/>
</dbReference>
<dbReference type="Pfam" id="PF03091">
    <property type="entry name" value="CutA1"/>
    <property type="match status" value="1"/>
</dbReference>
<sequence>MAEYIQVFTTTNEKEVAEKISEQLVQKRLAACVQILGPITSQYWWENRITKDTEFLIIAKTRADRYSEVEKAIKEVHNYTVPEILAVPVTAGNPDYLKWLNEELDKL</sequence>
<comment type="caution">
    <text evidence="2">The sequence shown here is derived from an EMBL/GenBank/DDBJ whole genome shotgun (WGS) entry which is preliminary data.</text>
</comment>
<comment type="similarity">
    <text evidence="1">Belongs to the CutA family.</text>
</comment>
<dbReference type="GO" id="GO:0005507">
    <property type="term" value="F:copper ion binding"/>
    <property type="evidence" value="ECO:0007669"/>
    <property type="project" value="TreeGrafter"/>
</dbReference>
<reference evidence="2" key="1">
    <citation type="journal article" date="2020" name="mSystems">
        <title>Genome- and Community-Level Interaction Insights into Carbon Utilization and Element Cycling Functions of Hydrothermarchaeota in Hydrothermal Sediment.</title>
        <authorList>
            <person name="Zhou Z."/>
            <person name="Liu Y."/>
            <person name="Xu W."/>
            <person name="Pan J."/>
            <person name="Luo Z.H."/>
            <person name="Li M."/>
        </authorList>
    </citation>
    <scope>NUCLEOTIDE SEQUENCE [LARGE SCALE GENOMIC DNA]</scope>
    <source>
        <strain evidence="2">SpSt-34</strain>
        <strain evidence="3">SpSt-69</strain>
    </source>
</reference>